<evidence type="ECO:0000313" key="1">
    <source>
        <dbReference type="EMBL" id="KAI5672469.1"/>
    </source>
</evidence>
<keyword evidence="2" id="KW-1185">Reference proteome</keyword>
<dbReference type="EMBL" id="CM044703">
    <property type="protein sequence ID" value="KAI5672469.1"/>
    <property type="molecule type" value="Genomic_DNA"/>
</dbReference>
<comment type="caution">
    <text evidence="1">The sequence shown here is derived from an EMBL/GenBank/DDBJ whole genome shotgun (WGS) entry which is preliminary data.</text>
</comment>
<gene>
    <name evidence="1" type="ORF">M9H77_12833</name>
</gene>
<accession>A0ACC0BIF9</accession>
<dbReference type="Proteomes" id="UP001060085">
    <property type="component" value="Linkage Group LG03"/>
</dbReference>
<organism evidence="1 2">
    <name type="scientific">Catharanthus roseus</name>
    <name type="common">Madagascar periwinkle</name>
    <name type="synonym">Vinca rosea</name>
    <dbReference type="NCBI Taxonomy" id="4058"/>
    <lineage>
        <taxon>Eukaryota</taxon>
        <taxon>Viridiplantae</taxon>
        <taxon>Streptophyta</taxon>
        <taxon>Embryophyta</taxon>
        <taxon>Tracheophyta</taxon>
        <taxon>Spermatophyta</taxon>
        <taxon>Magnoliopsida</taxon>
        <taxon>eudicotyledons</taxon>
        <taxon>Gunneridae</taxon>
        <taxon>Pentapetalae</taxon>
        <taxon>asterids</taxon>
        <taxon>lamiids</taxon>
        <taxon>Gentianales</taxon>
        <taxon>Apocynaceae</taxon>
        <taxon>Rauvolfioideae</taxon>
        <taxon>Vinceae</taxon>
        <taxon>Catharanthinae</taxon>
        <taxon>Catharanthus</taxon>
    </lineage>
</organism>
<name>A0ACC0BIF9_CATRO</name>
<proteinExistence type="predicted"/>
<protein>
    <submittedName>
        <fullName evidence="1">Uncharacterized protein</fullName>
    </submittedName>
</protein>
<reference evidence="2" key="1">
    <citation type="journal article" date="2023" name="Nat. Plants">
        <title>Single-cell RNA sequencing provides a high-resolution roadmap for understanding the multicellular compartmentation of specialized metabolism.</title>
        <authorList>
            <person name="Sun S."/>
            <person name="Shen X."/>
            <person name="Li Y."/>
            <person name="Li Y."/>
            <person name="Wang S."/>
            <person name="Li R."/>
            <person name="Zhang H."/>
            <person name="Shen G."/>
            <person name="Guo B."/>
            <person name="Wei J."/>
            <person name="Xu J."/>
            <person name="St-Pierre B."/>
            <person name="Chen S."/>
            <person name="Sun C."/>
        </authorList>
    </citation>
    <scope>NUCLEOTIDE SEQUENCE [LARGE SCALE GENOMIC DNA]</scope>
</reference>
<sequence length="112" mass="12863">MEKELGPILEHLSLSLSLNPSFLCYEVPPEEMKLCWILILFKTTPHRATGESSFNLCFRVEAMTPAEVGVKSLRNEAFNEDLNNQLMEKNLVLLDEIRVKQHKETCSTKELL</sequence>
<evidence type="ECO:0000313" key="2">
    <source>
        <dbReference type="Proteomes" id="UP001060085"/>
    </source>
</evidence>